<proteinExistence type="predicted"/>
<dbReference type="EMBL" id="OOIP01000002">
    <property type="protein sequence ID" value="SPO35463.1"/>
    <property type="molecule type" value="Genomic_DNA"/>
</dbReference>
<dbReference type="PANTHER" id="PTHR11140">
    <property type="entry name" value="PRE-MRNA SPLICING FACTOR PRP8"/>
    <property type="match status" value="1"/>
</dbReference>
<evidence type="ECO:0000313" key="3">
    <source>
        <dbReference type="Proteomes" id="UP000323386"/>
    </source>
</evidence>
<dbReference type="GO" id="GO:0017070">
    <property type="term" value="F:U6 snRNA binding"/>
    <property type="evidence" value="ECO:0007669"/>
    <property type="project" value="InterPro"/>
</dbReference>
<dbReference type="GO" id="GO:0030623">
    <property type="term" value="F:U5 snRNA binding"/>
    <property type="evidence" value="ECO:0007669"/>
    <property type="project" value="TreeGrafter"/>
</dbReference>
<name>A0A5C3ESZ3_9BASI</name>
<dbReference type="InterPro" id="IPR027652">
    <property type="entry name" value="PRP8"/>
</dbReference>
<dbReference type="GO" id="GO:0030620">
    <property type="term" value="F:U2 snRNA binding"/>
    <property type="evidence" value="ECO:0007669"/>
    <property type="project" value="TreeGrafter"/>
</dbReference>
<dbReference type="FunFam" id="3.90.1570.40:FF:000001">
    <property type="entry name" value="Pre-mRNA-processing-splicing factor 8"/>
    <property type="match status" value="1"/>
</dbReference>
<dbReference type="GO" id="GO:0030619">
    <property type="term" value="F:U1 snRNA binding"/>
    <property type="evidence" value="ECO:0007669"/>
    <property type="project" value="TreeGrafter"/>
</dbReference>
<sequence length="400" mass="44959">MWRVRQEFKRYQVAKSQPFARTDQRHDGELHNLNQLRTDTVAALGGVETILEHSLFAATAHPTWEGLFWERSSSFQESMQHKRLTNAQRSGLSQIPNRRFTLWWSPTLNRSSVYIGFQVQLDLCGVLMSGKMPSLKISYIQLFRAHLWQRSHKSVVVDLCQVFDQELEALSIETVQKETIHPRKSYRMTASLSDILLFASYKWPMSRPSLLTDARDVLDGSSGNKWWVDVQLRWGDYDSHDIERYCRAKFLDYTSDNTSIYPSATGTLIGIDLAYNIHSAYGIWFPGTQSGGPFRSTSLNRRNLLRLLRAAVRGLRRLSDCQQHGRSPLLCLRSSLAPVFSSAVAASSAPRCLAASLRHRLAASSAPRCLAASLPRCLAASAPPRLAASPLSAPPRLAAS</sequence>
<dbReference type="Gene3D" id="3.90.1570.40">
    <property type="match status" value="1"/>
</dbReference>
<dbReference type="GO" id="GO:0071013">
    <property type="term" value="C:catalytic step 2 spliceosome"/>
    <property type="evidence" value="ECO:0007669"/>
    <property type="project" value="TreeGrafter"/>
</dbReference>
<evidence type="ECO:0000313" key="2">
    <source>
        <dbReference type="EMBL" id="SPO35463.1"/>
    </source>
</evidence>
<protein>
    <recommendedName>
        <fullName evidence="1">Pre-mRNA-processing-splicing factor 8 U6-snRNA-binding domain-containing protein</fullName>
    </recommendedName>
</protein>
<dbReference type="PANTHER" id="PTHR11140:SF0">
    <property type="entry name" value="PRE-MRNA-PROCESSING-SPLICING FACTOR 8"/>
    <property type="match status" value="1"/>
</dbReference>
<dbReference type="InterPro" id="IPR019580">
    <property type="entry name" value="Prp8_U6-snRNA-bd"/>
</dbReference>
<dbReference type="AlphaFoldDB" id="A0A5C3ESZ3"/>
<reference evidence="2 3" key="1">
    <citation type="submission" date="2018-03" db="EMBL/GenBank/DDBJ databases">
        <authorList>
            <person name="Guldener U."/>
        </authorList>
    </citation>
    <scope>NUCLEOTIDE SEQUENCE [LARGE SCALE GENOMIC DNA]</scope>
    <source>
        <strain evidence="2 3">DAOM196992</strain>
    </source>
</reference>
<gene>
    <name evidence="2" type="ORF">PSFLO_00934</name>
</gene>
<accession>A0A5C3ESZ3</accession>
<organism evidence="2 3">
    <name type="scientific">Pseudozyma flocculosa</name>
    <dbReference type="NCBI Taxonomy" id="84751"/>
    <lineage>
        <taxon>Eukaryota</taxon>
        <taxon>Fungi</taxon>
        <taxon>Dikarya</taxon>
        <taxon>Basidiomycota</taxon>
        <taxon>Ustilaginomycotina</taxon>
        <taxon>Ustilaginomycetes</taxon>
        <taxon>Ustilaginales</taxon>
        <taxon>Ustilaginaceae</taxon>
        <taxon>Pseudozyma</taxon>
    </lineage>
</organism>
<dbReference type="GO" id="GO:0097157">
    <property type="term" value="F:pre-mRNA intronic binding"/>
    <property type="evidence" value="ECO:0007669"/>
    <property type="project" value="TreeGrafter"/>
</dbReference>
<dbReference type="GO" id="GO:0005682">
    <property type="term" value="C:U5 snRNP"/>
    <property type="evidence" value="ECO:0007669"/>
    <property type="project" value="TreeGrafter"/>
</dbReference>
<dbReference type="OrthoDB" id="1931567at2759"/>
<evidence type="ECO:0000259" key="1">
    <source>
        <dbReference type="Pfam" id="PF10596"/>
    </source>
</evidence>
<dbReference type="GO" id="GO:0000244">
    <property type="term" value="P:spliceosomal tri-snRNP complex assembly"/>
    <property type="evidence" value="ECO:0007669"/>
    <property type="project" value="TreeGrafter"/>
</dbReference>
<dbReference type="Pfam" id="PF10596">
    <property type="entry name" value="U6-snRNA_bdg"/>
    <property type="match status" value="1"/>
</dbReference>
<keyword evidence="3" id="KW-1185">Reference proteome</keyword>
<feature type="domain" description="Pre-mRNA-processing-splicing factor 8 U6-snRNA-binding" evidence="1">
    <location>
        <begin position="8"/>
        <end position="166"/>
    </location>
</feature>
<dbReference type="Proteomes" id="UP000323386">
    <property type="component" value="Unassembled WGS sequence"/>
</dbReference>